<sequence>MTQAVATRRDGDTFQARFFWQKAARMLIANTHISRVGFEKGPKGFDDVWVEYLGYAAPKDFQGLSILRDHYQCKWHVTSGQYGYRDIVDPEFINATSHSLLQRARQAQLQYAPDGTGCRFRLYTNWRIAFDDPLRELIHQRAHNLRLDRMYQGTTARSASGQLRQLWRDHLNIPDEALRVLARTLAFTETTESLDDGRDRLNELFHTAGLKPIRPNESSCIYDDLAFQWLAQGRLVFDRSTFYAACKEEGLLDQGHAAPIVFGVKSFEHPTDILEERCTAVLNLLPKFYDRQIRPESAWETDLYPELRAFLIASAKATDRLRLALDAHVTLAVATGTILDVKSGRIIEIEQRTGARQIWAPDDREPSKDWCSLVSTIEKSDETSHDILVTVSLTRDVEPMVRSYMESTELKYRVRLSAVPSSGPGSASVQCGRHAVDLAEELMRRIGDQRAAIGFSGRVHLFLAVPNGFAFFLGQRLKPAGRVILYEYDFEGLNGGSYEPSLGLPVGSRNP</sequence>
<name>A0A7Y9PDM6_9BACT</name>
<reference evidence="2 3" key="1">
    <citation type="submission" date="2020-07" db="EMBL/GenBank/DDBJ databases">
        <title>Genomic Encyclopedia of Type Strains, Phase IV (KMG-V): Genome sequencing to study the core and pangenomes of soil and plant-associated prokaryotes.</title>
        <authorList>
            <person name="Whitman W."/>
        </authorList>
    </citation>
    <scope>NUCLEOTIDE SEQUENCE [LARGE SCALE GENOMIC DNA]</scope>
    <source>
        <strain evidence="2 3">X4EP2</strain>
    </source>
</reference>
<dbReference type="NCBIfam" id="NF033611">
    <property type="entry name" value="SAVED"/>
    <property type="match status" value="1"/>
</dbReference>
<proteinExistence type="predicted"/>
<dbReference type="EMBL" id="JACCCW010000001">
    <property type="protein sequence ID" value="NYF77986.1"/>
    <property type="molecule type" value="Genomic_DNA"/>
</dbReference>
<organism evidence="2 3">
    <name type="scientific">Granulicella arctica</name>
    <dbReference type="NCBI Taxonomy" id="940613"/>
    <lineage>
        <taxon>Bacteria</taxon>
        <taxon>Pseudomonadati</taxon>
        <taxon>Acidobacteriota</taxon>
        <taxon>Terriglobia</taxon>
        <taxon>Terriglobales</taxon>
        <taxon>Acidobacteriaceae</taxon>
        <taxon>Granulicella</taxon>
    </lineage>
</organism>
<evidence type="ECO:0000259" key="1">
    <source>
        <dbReference type="Pfam" id="PF18145"/>
    </source>
</evidence>
<accession>A0A7Y9PDM6</accession>
<dbReference type="RefSeq" id="WP_179487032.1">
    <property type="nucleotide sequence ID" value="NZ_JACCCW010000001.1"/>
</dbReference>
<evidence type="ECO:0000313" key="2">
    <source>
        <dbReference type="EMBL" id="NYF77986.1"/>
    </source>
</evidence>
<gene>
    <name evidence="2" type="ORF">HDF17_000273</name>
</gene>
<feature type="domain" description="SMODS-associated and fused to various effectors" evidence="1">
    <location>
        <begin position="304"/>
        <end position="502"/>
    </location>
</feature>
<comment type="caution">
    <text evidence="2">The sequence shown here is derived from an EMBL/GenBank/DDBJ whole genome shotgun (WGS) entry which is preliminary data.</text>
</comment>
<protein>
    <recommendedName>
        <fullName evidence="1">SMODS-associated and fused to various effectors domain-containing protein</fullName>
    </recommendedName>
</protein>
<dbReference type="Proteomes" id="UP000589520">
    <property type="component" value="Unassembled WGS sequence"/>
</dbReference>
<dbReference type="InterPro" id="IPR040836">
    <property type="entry name" value="SAVED"/>
</dbReference>
<evidence type="ECO:0000313" key="3">
    <source>
        <dbReference type="Proteomes" id="UP000589520"/>
    </source>
</evidence>
<keyword evidence="3" id="KW-1185">Reference proteome</keyword>
<dbReference type="Pfam" id="PF18145">
    <property type="entry name" value="SAVED"/>
    <property type="match status" value="1"/>
</dbReference>
<dbReference type="AlphaFoldDB" id="A0A7Y9PDM6"/>